<dbReference type="EMBL" id="JH611183">
    <property type="protein sequence ID" value="EJP73065.1"/>
    <property type="molecule type" value="Genomic_DNA"/>
</dbReference>
<dbReference type="SUPFAM" id="SSF53223">
    <property type="entry name" value="Aminoacid dehydrogenase-like, N-terminal domain"/>
    <property type="match status" value="1"/>
</dbReference>
<accession>J4WZR9</accession>
<evidence type="ECO:0000313" key="11">
    <source>
        <dbReference type="Proteomes" id="UP000010116"/>
    </source>
</evidence>
<evidence type="ECO:0000256" key="1">
    <source>
        <dbReference type="ARBA" id="ARBA00004871"/>
    </source>
</evidence>
<dbReference type="NCBIfam" id="TIGR00507">
    <property type="entry name" value="aroE"/>
    <property type="match status" value="1"/>
</dbReference>
<dbReference type="InterPro" id="IPR036291">
    <property type="entry name" value="NAD(P)-bd_dom_sf"/>
</dbReference>
<evidence type="ECO:0000256" key="5">
    <source>
        <dbReference type="ARBA" id="ARBA00023002"/>
    </source>
</evidence>
<keyword evidence="5 10" id="KW-0560">Oxidoreductase</keyword>
<evidence type="ECO:0000256" key="3">
    <source>
        <dbReference type="ARBA" id="ARBA00022605"/>
    </source>
</evidence>
<dbReference type="GO" id="GO:0009073">
    <property type="term" value="P:aromatic amino acid family biosynthetic process"/>
    <property type="evidence" value="ECO:0007669"/>
    <property type="project" value="UniProtKB-KW"/>
</dbReference>
<comment type="pathway">
    <text evidence="1">Metabolic intermediate biosynthesis; chorismate biosynthesis; chorismate from D-erythrose 4-phosphate and phosphoenolpyruvate: step 4/7.</text>
</comment>
<dbReference type="UniPathway" id="UPA00053">
    <property type="reaction ID" value="UER00087"/>
</dbReference>
<dbReference type="InterPro" id="IPR022893">
    <property type="entry name" value="Shikimate_DH_fam"/>
</dbReference>
<dbReference type="GO" id="GO:0050661">
    <property type="term" value="F:NADP binding"/>
    <property type="evidence" value="ECO:0007669"/>
    <property type="project" value="InterPro"/>
</dbReference>
<dbReference type="InterPro" id="IPR013708">
    <property type="entry name" value="Shikimate_DH-bd_N"/>
</dbReference>
<evidence type="ECO:0000256" key="2">
    <source>
        <dbReference type="ARBA" id="ARBA00012962"/>
    </source>
</evidence>
<evidence type="ECO:0000259" key="9">
    <source>
        <dbReference type="Pfam" id="PF08501"/>
    </source>
</evidence>
<dbReference type="GO" id="GO:0004764">
    <property type="term" value="F:shikimate 3-dehydrogenase (NADP+) activity"/>
    <property type="evidence" value="ECO:0007669"/>
    <property type="project" value="UniProtKB-EC"/>
</dbReference>
<dbReference type="Pfam" id="PF01488">
    <property type="entry name" value="Shikimate_DH"/>
    <property type="match status" value="1"/>
</dbReference>
<keyword evidence="3" id="KW-0028">Amino-acid biosynthesis</keyword>
<dbReference type="PANTHER" id="PTHR21089">
    <property type="entry name" value="SHIKIMATE DEHYDROGENASE"/>
    <property type="match status" value="1"/>
</dbReference>
<feature type="domain" description="Quinate/shikimate 5-dehydrogenase/glutamyl-tRNA reductase" evidence="8">
    <location>
        <begin position="115"/>
        <end position="184"/>
    </location>
</feature>
<dbReference type="GO" id="GO:0005829">
    <property type="term" value="C:cytosol"/>
    <property type="evidence" value="ECO:0007669"/>
    <property type="project" value="TreeGrafter"/>
</dbReference>
<evidence type="ECO:0000256" key="6">
    <source>
        <dbReference type="ARBA" id="ARBA00023141"/>
    </source>
</evidence>
<keyword evidence="4" id="KW-0521">NADP</keyword>
<comment type="catalytic activity">
    <reaction evidence="7">
        <text>shikimate + NADP(+) = 3-dehydroshikimate + NADPH + H(+)</text>
        <dbReference type="Rhea" id="RHEA:17737"/>
        <dbReference type="ChEBI" id="CHEBI:15378"/>
        <dbReference type="ChEBI" id="CHEBI:16630"/>
        <dbReference type="ChEBI" id="CHEBI:36208"/>
        <dbReference type="ChEBI" id="CHEBI:57783"/>
        <dbReference type="ChEBI" id="CHEBI:58349"/>
        <dbReference type="EC" id="1.1.1.25"/>
    </reaction>
</comment>
<dbReference type="GO" id="GO:0008652">
    <property type="term" value="P:amino acid biosynthetic process"/>
    <property type="evidence" value="ECO:0007669"/>
    <property type="project" value="UniProtKB-KW"/>
</dbReference>
<dbReference type="HOGENOM" id="CLU_044063_2_0_6"/>
<dbReference type="InterPro" id="IPR006151">
    <property type="entry name" value="Shikm_DH/Glu-tRNA_Rdtase"/>
</dbReference>
<dbReference type="Pfam" id="PF08501">
    <property type="entry name" value="Shikimate_dh_N"/>
    <property type="match status" value="1"/>
</dbReference>
<dbReference type="CDD" id="cd01065">
    <property type="entry name" value="NAD_bind_Shikimate_DH"/>
    <property type="match status" value="1"/>
</dbReference>
<dbReference type="Gene3D" id="3.40.50.720">
    <property type="entry name" value="NAD(P)-binding Rossmann-like Domain"/>
    <property type="match status" value="1"/>
</dbReference>
<sequence>MSKIHKLGVIGNPIEHSLSPFIHSRFARTEKINIDYRPYKVTTDNLEAFIKEFFLDKDSIGLNVTLPHKKNVFSLLEPVTEEVNILEAGNTIIKSKNNLMLSSTDGIGLIEDLKKKSISLKNKNILLIGAGGVIESIIFSLEKELPSSIYITNRTIEKADKLVTKYSKLVNIKSYDGEKIDIVINGSSAGITGDFIKPDYINTHEDCFFYDLNYSLKGTPFYEWALSEYKAKNVFDGTGMLIMQAAHSFKLWFDIFPQTQNVYDELDQMRRDE</sequence>
<reference evidence="10 11" key="1">
    <citation type="journal article" date="2012" name="ISME J.">
        <title>Genomic insights to SAR86, an abundant and uncultivated marine bacterial lineage.</title>
        <authorList>
            <person name="Dupont C.L."/>
            <person name="Rusch D.B."/>
            <person name="Yooseph S."/>
            <person name="Lombardo M.J."/>
            <person name="Richter R.A."/>
            <person name="Valas R."/>
            <person name="Novotny M."/>
            <person name="Yee-Greenbaum J."/>
            <person name="Selengut J.D."/>
            <person name="Haft D.H."/>
            <person name="Halpern A.L."/>
            <person name="Lasken R.S."/>
            <person name="Nealson K."/>
            <person name="Friedman R."/>
            <person name="Venter J.C."/>
        </authorList>
    </citation>
    <scope>NUCLEOTIDE SEQUENCE [LARGE SCALE GENOMIC DNA]</scope>
</reference>
<dbReference type="EC" id="1.1.1.25" evidence="2"/>
<name>J4WZR9_9GAMM</name>
<protein>
    <recommendedName>
        <fullName evidence="2">shikimate dehydrogenase (NADP(+))</fullName>
        <ecNumber evidence="2">1.1.1.25</ecNumber>
    </recommendedName>
</protein>
<evidence type="ECO:0000313" key="10">
    <source>
        <dbReference type="EMBL" id="EJP73065.1"/>
    </source>
</evidence>
<dbReference type="PANTHER" id="PTHR21089:SF1">
    <property type="entry name" value="BIFUNCTIONAL 3-DEHYDROQUINATE DEHYDRATASE_SHIKIMATE DEHYDROGENASE, CHLOROPLASTIC"/>
    <property type="match status" value="1"/>
</dbReference>
<dbReference type="InterPro" id="IPR011342">
    <property type="entry name" value="Shikimate_DH"/>
</dbReference>
<evidence type="ECO:0000259" key="8">
    <source>
        <dbReference type="Pfam" id="PF01488"/>
    </source>
</evidence>
<dbReference type="Proteomes" id="UP000010116">
    <property type="component" value="Unassembled WGS sequence"/>
</dbReference>
<dbReference type="SUPFAM" id="SSF51735">
    <property type="entry name" value="NAD(P)-binding Rossmann-fold domains"/>
    <property type="match status" value="1"/>
</dbReference>
<gene>
    <name evidence="10" type="primary">aroE</name>
    <name evidence="10" type="ORF">NT02SARS_1362</name>
</gene>
<feature type="domain" description="Shikimate dehydrogenase substrate binding N-terminal" evidence="9">
    <location>
        <begin position="9"/>
        <end position="92"/>
    </location>
</feature>
<dbReference type="AlphaFoldDB" id="J4WZR9"/>
<keyword evidence="6" id="KW-0057">Aromatic amino acid biosynthesis</keyword>
<dbReference type="InterPro" id="IPR046346">
    <property type="entry name" value="Aminoacid_DH-like_N_sf"/>
</dbReference>
<dbReference type="NCBIfam" id="NF001310">
    <property type="entry name" value="PRK00258.1-2"/>
    <property type="match status" value="1"/>
</dbReference>
<proteinExistence type="predicted"/>
<organism evidence="10 11">
    <name type="scientific">SAR86 cluster bacterium SAR86B</name>
    <dbReference type="NCBI Taxonomy" id="1123867"/>
    <lineage>
        <taxon>Bacteria</taxon>
        <taxon>Pseudomonadati</taxon>
        <taxon>Pseudomonadota</taxon>
        <taxon>Gammaproteobacteria</taxon>
        <taxon>SAR86 cluster</taxon>
    </lineage>
</organism>
<dbReference type="GO" id="GO:0009423">
    <property type="term" value="P:chorismate biosynthetic process"/>
    <property type="evidence" value="ECO:0007669"/>
    <property type="project" value="UniProtKB-UniPathway"/>
</dbReference>
<dbReference type="GO" id="GO:0019632">
    <property type="term" value="P:shikimate metabolic process"/>
    <property type="evidence" value="ECO:0007669"/>
    <property type="project" value="InterPro"/>
</dbReference>
<evidence type="ECO:0000256" key="4">
    <source>
        <dbReference type="ARBA" id="ARBA00022857"/>
    </source>
</evidence>
<evidence type="ECO:0000256" key="7">
    <source>
        <dbReference type="ARBA" id="ARBA00049442"/>
    </source>
</evidence>
<dbReference type="Gene3D" id="3.40.50.10860">
    <property type="entry name" value="Leucine Dehydrogenase, chain A, domain 1"/>
    <property type="match status" value="1"/>
</dbReference>